<dbReference type="OrthoDB" id="6199386at2"/>
<dbReference type="EMBL" id="SOQX01000004">
    <property type="protein sequence ID" value="TDY00945.1"/>
    <property type="molecule type" value="Genomic_DNA"/>
</dbReference>
<organism evidence="2 3">
    <name type="scientific">Thiohalophilus thiocyanatoxydans</name>
    <dbReference type="NCBI Taxonomy" id="381308"/>
    <lineage>
        <taxon>Bacteria</taxon>
        <taxon>Pseudomonadati</taxon>
        <taxon>Pseudomonadota</taxon>
        <taxon>Gammaproteobacteria</taxon>
        <taxon>Thiohalomonadales</taxon>
        <taxon>Thiohalophilaceae</taxon>
        <taxon>Thiohalophilus</taxon>
    </lineage>
</organism>
<comment type="caution">
    <text evidence="2">The sequence shown here is derived from an EMBL/GenBank/DDBJ whole genome shotgun (WGS) entry which is preliminary data.</text>
</comment>
<reference evidence="2 3" key="1">
    <citation type="submission" date="2019-03" db="EMBL/GenBank/DDBJ databases">
        <title>Genomic Encyclopedia of Type Strains, Phase IV (KMG-IV): sequencing the most valuable type-strain genomes for metagenomic binning, comparative biology and taxonomic classification.</title>
        <authorList>
            <person name="Goeker M."/>
        </authorList>
    </citation>
    <scope>NUCLEOTIDE SEQUENCE [LARGE SCALE GENOMIC DNA]</scope>
    <source>
        <strain evidence="2 3">DSM 16326</strain>
    </source>
</reference>
<dbReference type="Proteomes" id="UP000294914">
    <property type="component" value="Unassembled WGS sequence"/>
</dbReference>
<evidence type="ECO:0000259" key="1">
    <source>
        <dbReference type="Pfam" id="PF19837"/>
    </source>
</evidence>
<dbReference type="RefSeq" id="WP_134083409.1">
    <property type="nucleotide sequence ID" value="NZ_SOQX01000004.1"/>
</dbReference>
<evidence type="ECO:0000313" key="3">
    <source>
        <dbReference type="Proteomes" id="UP000294914"/>
    </source>
</evidence>
<sequence>MSETPKPRHGETRPVPFRSGRFFNIGSQWYFACREGIDRGPFSTRQMAEQALSRHIENCNNVRRATGF</sequence>
<dbReference type="AlphaFoldDB" id="A0A4V3H3X5"/>
<gene>
    <name evidence="2" type="ORF">EDC23_1690</name>
</gene>
<name>A0A4V3H3X5_9GAMM</name>
<dbReference type="InterPro" id="IPR045630">
    <property type="entry name" value="DUF6316"/>
</dbReference>
<keyword evidence="3" id="KW-1185">Reference proteome</keyword>
<accession>A0A4V3H3X5</accession>
<evidence type="ECO:0000313" key="2">
    <source>
        <dbReference type="EMBL" id="TDY00945.1"/>
    </source>
</evidence>
<proteinExistence type="predicted"/>
<dbReference type="Pfam" id="PF19837">
    <property type="entry name" value="DUF6316"/>
    <property type="match status" value="1"/>
</dbReference>
<protein>
    <recommendedName>
        <fullName evidence="1">DUF6316 domain-containing protein</fullName>
    </recommendedName>
</protein>
<feature type="domain" description="DUF6316" evidence="1">
    <location>
        <begin position="8"/>
        <end position="59"/>
    </location>
</feature>